<evidence type="ECO:0000313" key="1">
    <source>
        <dbReference type="EMBL" id="TWH70054.1"/>
    </source>
</evidence>
<keyword evidence="2" id="KW-1185">Reference proteome</keyword>
<protein>
    <submittedName>
        <fullName evidence="1">Minimal PKS chain-length factor (CLF/KS beta)</fullName>
    </submittedName>
</protein>
<sequence length="85" mass="8873">MTTHKSLTGRAHQGGSALDVATALLAFRHDVLPASAGPRTPAEGCELDFLRAPRRPASRVALVGARGFDGFNTALVVRGATPHDL</sequence>
<name>A0A562IHJ2_MICOL</name>
<reference evidence="1 2" key="1">
    <citation type="submission" date="2019-07" db="EMBL/GenBank/DDBJ databases">
        <title>R&amp;d 2014.</title>
        <authorList>
            <person name="Klenk H.-P."/>
        </authorList>
    </citation>
    <scope>NUCLEOTIDE SEQUENCE [LARGE SCALE GENOMIC DNA]</scope>
    <source>
        <strain evidence="1 2">DSM 43868</strain>
    </source>
</reference>
<dbReference type="Gene3D" id="3.40.47.10">
    <property type="match status" value="1"/>
</dbReference>
<dbReference type="InterPro" id="IPR016039">
    <property type="entry name" value="Thiolase-like"/>
</dbReference>
<dbReference type="Proteomes" id="UP000319825">
    <property type="component" value="Unassembled WGS sequence"/>
</dbReference>
<proteinExistence type="predicted"/>
<dbReference type="SUPFAM" id="SSF53901">
    <property type="entry name" value="Thiolase-like"/>
    <property type="match status" value="1"/>
</dbReference>
<dbReference type="GO" id="GO:0016746">
    <property type="term" value="F:acyltransferase activity"/>
    <property type="evidence" value="ECO:0007669"/>
    <property type="project" value="InterPro"/>
</dbReference>
<dbReference type="AlphaFoldDB" id="A0A562IHJ2"/>
<accession>A0A562IHJ2</accession>
<evidence type="ECO:0000313" key="2">
    <source>
        <dbReference type="Proteomes" id="UP000319825"/>
    </source>
</evidence>
<dbReference type="EMBL" id="VLKE01000001">
    <property type="protein sequence ID" value="TWH70054.1"/>
    <property type="molecule type" value="Genomic_DNA"/>
</dbReference>
<comment type="caution">
    <text evidence="1">The sequence shown here is derived from an EMBL/GenBank/DDBJ whole genome shotgun (WGS) entry which is preliminary data.</text>
</comment>
<organism evidence="1 2">
    <name type="scientific">Micromonospora olivasterospora</name>
    <dbReference type="NCBI Taxonomy" id="1880"/>
    <lineage>
        <taxon>Bacteria</taxon>
        <taxon>Bacillati</taxon>
        <taxon>Actinomycetota</taxon>
        <taxon>Actinomycetes</taxon>
        <taxon>Micromonosporales</taxon>
        <taxon>Micromonosporaceae</taxon>
        <taxon>Micromonospora</taxon>
    </lineage>
</organism>
<gene>
    <name evidence="1" type="ORF">JD77_05073</name>
</gene>